<protein>
    <submittedName>
        <fullName evidence="2">Aryl-sulfate sulfotransferase</fullName>
    </submittedName>
</protein>
<dbReference type="Gene3D" id="2.60.40.3100">
    <property type="entry name" value="Arylsulphate sulphotransferase monomer, N-terminal domain"/>
    <property type="match status" value="1"/>
</dbReference>
<sequence length="574" mass="64149">MNKKKSLIGSVLLLFGISSLFLFYSYKVAGESEGDSSDTPLADLLTSTNGENIEVLDYTDLAITQVSDIYKEKNQNKISDKLTKLESEHAYTLENPLVVSNPYLTNTTGLYVYFTTEEATKITYTIQTKGYASFSQGLANDDNEEYTKTHVYQIIGSIAGLENNISITSTSESGEKKTTTITYTPPAYYTTDNNAYTVEDGTSTTELSNGLYAIIGNRDEEKGRATYYVDNDGIVRAEIPIVGYNSLRLVPTDDQQMYYAISSSKIAKINRLGKVTQVLSLANTDYVLHHDFVLSSDGKTILALATSKTAEEEENIVEDRVVKINLLDGSVSEVVNFETLVPSLYEQATDLEEHSNNIGKLDPIHLNTIQVVDNGSIIVSSRETSTIMKLSLGQSSEDAAITYMMADDSIWEGIGEYRHLLLTKTNNFLSQAGQHSVTYETDETLKDGQYYLSMFSNNSTVMDSRSSSYDWENFGMDTTAKERSSMGETSYYYRYLVDETEGTYTLIQSFKVPYSAYISSVEQYNDNIIVDSGAQASFAEYDENGTLIRRFSKKSGTKFIYRTYKMSFNGFYFA</sequence>
<dbReference type="Pfam" id="PF17425">
    <property type="entry name" value="Arylsulfotran_N"/>
    <property type="match status" value="1"/>
</dbReference>
<dbReference type="InterPro" id="IPR035391">
    <property type="entry name" value="Arylsulfotran_N"/>
</dbReference>
<keyword evidence="3" id="KW-1185">Reference proteome</keyword>
<gene>
    <name evidence="2" type="ORF">ACFSR0_11685</name>
</gene>
<evidence type="ECO:0000313" key="2">
    <source>
        <dbReference type="EMBL" id="MFD2730036.1"/>
    </source>
</evidence>
<dbReference type="EMBL" id="JBHUMO010000072">
    <property type="protein sequence ID" value="MFD2730036.1"/>
    <property type="molecule type" value="Genomic_DNA"/>
</dbReference>
<comment type="caution">
    <text evidence="2">The sequence shown here is derived from an EMBL/GenBank/DDBJ whole genome shotgun (WGS) entry which is preliminary data.</text>
</comment>
<dbReference type="Pfam" id="PF05935">
    <property type="entry name" value="Arylsulfotrans"/>
    <property type="match status" value="1"/>
</dbReference>
<dbReference type="InterPro" id="IPR038477">
    <property type="entry name" value="ASST_N_sf"/>
</dbReference>
<accession>A0ABW5TLQ6</accession>
<dbReference type="PANTHER" id="PTHR35340:SF5">
    <property type="entry name" value="ASST-DOMAIN-CONTAINING PROTEIN"/>
    <property type="match status" value="1"/>
</dbReference>
<reference evidence="3" key="1">
    <citation type="journal article" date="2019" name="Int. J. Syst. Evol. Microbiol.">
        <title>The Global Catalogue of Microorganisms (GCM) 10K type strain sequencing project: providing services to taxonomists for standard genome sequencing and annotation.</title>
        <authorList>
            <consortium name="The Broad Institute Genomics Platform"/>
            <consortium name="The Broad Institute Genome Sequencing Center for Infectious Disease"/>
            <person name="Wu L."/>
            <person name="Ma J."/>
        </authorList>
    </citation>
    <scope>NUCLEOTIDE SEQUENCE [LARGE SCALE GENOMIC DNA]</scope>
    <source>
        <strain evidence="3">TISTR 932</strain>
    </source>
</reference>
<dbReference type="SUPFAM" id="SSF63829">
    <property type="entry name" value="Calcium-dependent phosphotriesterase"/>
    <property type="match status" value="1"/>
</dbReference>
<dbReference type="PANTHER" id="PTHR35340">
    <property type="entry name" value="PQQ ENZYME REPEAT PROTEIN-RELATED"/>
    <property type="match status" value="1"/>
</dbReference>
<proteinExistence type="predicted"/>
<dbReference type="Proteomes" id="UP001597427">
    <property type="component" value="Unassembled WGS sequence"/>
</dbReference>
<feature type="domain" description="Arylsulfotransferase N-terminal" evidence="1">
    <location>
        <begin position="97"/>
        <end position="184"/>
    </location>
</feature>
<dbReference type="InterPro" id="IPR053143">
    <property type="entry name" value="Arylsulfate_ST"/>
</dbReference>
<dbReference type="RefSeq" id="WP_379982936.1">
    <property type="nucleotide sequence ID" value="NZ_JBHUMO010000072.1"/>
</dbReference>
<name>A0ABW5TLQ6_9ENTE</name>
<dbReference type="InterPro" id="IPR010262">
    <property type="entry name" value="Arylsulfotransferase_bact"/>
</dbReference>
<evidence type="ECO:0000259" key="1">
    <source>
        <dbReference type="Pfam" id="PF17425"/>
    </source>
</evidence>
<evidence type="ECO:0000313" key="3">
    <source>
        <dbReference type="Proteomes" id="UP001597427"/>
    </source>
</evidence>
<organism evidence="2 3">
    <name type="scientific">Enterococcus camelliae</name>
    <dbReference type="NCBI Taxonomy" id="453959"/>
    <lineage>
        <taxon>Bacteria</taxon>
        <taxon>Bacillati</taxon>
        <taxon>Bacillota</taxon>
        <taxon>Bacilli</taxon>
        <taxon>Lactobacillales</taxon>
        <taxon>Enterococcaceae</taxon>
        <taxon>Enterococcus</taxon>
    </lineage>
</organism>